<evidence type="ECO:0000313" key="1">
    <source>
        <dbReference type="EMBL" id="KAH3754610.1"/>
    </source>
</evidence>
<keyword evidence="2" id="KW-1185">Reference proteome</keyword>
<dbReference type="AlphaFoldDB" id="A0A9D4DUM4"/>
<evidence type="ECO:0000313" key="2">
    <source>
        <dbReference type="Proteomes" id="UP000828390"/>
    </source>
</evidence>
<protein>
    <submittedName>
        <fullName evidence="1">Uncharacterized protein</fullName>
    </submittedName>
</protein>
<organism evidence="1 2">
    <name type="scientific">Dreissena polymorpha</name>
    <name type="common">Zebra mussel</name>
    <name type="synonym">Mytilus polymorpha</name>
    <dbReference type="NCBI Taxonomy" id="45954"/>
    <lineage>
        <taxon>Eukaryota</taxon>
        <taxon>Metazoa</taxon>
        <taxon>Spiralia</taxon>
        <taxon>Lophotrochozoa</taxon>
        <taxon>Mollusca</taxon>
        <taxon>Bivalvia</taxon>
        <taxon>Autobranchia</taxon>
        <taxon>Heteroconchia</taxon>
        <taxon>Euheterodonta</taxon>
        <taxon>Imparidentia</taxon>
        <taxon>Neoheterodontei</taxon>
        <taxon>Myida</taxon>
        <taxon>Dreissenoidea</taxon>
        <taxon>Dreissenidae</taxon>
        <taxon>Dreissena</taxon>
    </lineage>
</organism>
<dbReference type="Proteomes" id="UP000828390">
    <property type="component" value="Unassembled WGS sequence"/>
</dbReference>
<sequence length="241" mass="27956">MDIRSTSSKEDTENYPKILPEHMKIPRFMKVDEHCYEGVSDIDGVTYDDIYRLIPSAIRKSFFQPNFLCTVRNCNNLSGSEIKHDSHHSDKHPSAKCSYSCLNADAVAQMYEKTFYPFQSMFYCNVRGCNFLRFLPSMSDHFPQELKAHSEQHDYSFVKDENHCEKSCNSYFVCTACDIKLRTFQHYALHGNVCKISKNNNRLRVYIFKQCSDGCETTLCPVCSQGPFNQTGFRRALFEQS</sequence>
<dbReference type="EMBL" id="JAIWYP010000010">
    <property type="protein sequence ID" value="KAH3754610.1"/>
    <property type="molecule type" value="Genomic_DNA"/>
</dbReference>
<accession>A0A9D4DUM4</accession>
<comment type="caution">
    <text evidence="1">The sequence shown here is derived from an EMBL/GenBank/DDBJ whole genome shotgun (WGS) entry which is preliminary data.</text>
</comment>
<gene>
    <name evidence="1" type="ORF">DPMN_189290</name>
</gene>
<reference evidence="1" key="2">
    <citation type="submission" date="2020-11" db="EMBL/GenBank/DDBJ databases">
        <authorList>
            <person name="McCartney M.A."/>
            <person name="Auch B."/>
            <person name="Kono T."/>
            <person name="Mallez S."/>
            <person name="Becker A."/>
            <person name="Gohl D.M."/>
            <person name="Silverstein K.A.T."/>
            <person name="Koren S."/>
            <person name="Bechman K.B."/>
            <person name="Herman A."/>
            <person name="Abrahante J.E."/>
            <person name="Garbe J."/>
        </authorList>
    </citation>
    <scope>NUCLEOTIDE SEQUENCE</scope>
    <source>
        <strain evidence="1">Duluth1</strain>
        <tissue evidence="1">Whole animal</tissue>
    </source>
</reference>
<name>A0A9D4DUM4_DREPO</name>
<reference evidence="1" key="1">
    <citation type="journal article" date="2019" name="bioRxiv">
        <title>The Genome of the Zebra Mussel, Dreissena polymorpha: A Resource for Invasive Species Research.</title>
        <authorList>
            <person name="McCartney M.A."/>
            <person name="Auch B."/>
            <person name="Kono T."/>
            <person name="Mallez S."/>
            <person name="Zhang Y."/>
            <person name="Obille A."/>
            <person name="Becker A."/>
            <person name="Abrahante J.E."/>
            <person name="Garbe J."/>
            <person name="Badalamenti J.P."/>
            <person name="Herman A."/>
            <person name="Mangelson H."/>
            <person name="Liachko I."/>
            <person name="Sullivan S."/>
            <person name="Sone E.D."/>
            <person name="Koren S."/>
            <person name="Silverstein K.A.T."/>
            <person name="Beckman K.B."/>
            <person name="Gohl D.M."/>
        </authorList>
    </citation>
    <scope>NUCLEOTIDE SEQUENCE</scope>
    <source>
        <strain evidence="1">Duluth1</strain>
        <tissue evidence="1">Whole animal</tissue>
    </source>
</reference>
<proteinExistence type="predicted"/>